<sequence length="211" mass="23642">MDQSGSCSDTLHVKSDIVSEPTLIEQLRRSPLPSPIPHLLGKNIPPRPDQVPAVQAFLTQQQLDIDRLDAEVSRLQAQIVALVQDRHEAHVCVLAGITRLPRELLSNIFVDCLDDDSRTLGVPDIRRAPILLTRVCRHWREVAIKTSRLWCHLQVTPEYSPRTDRRTTSYTSIVAEWLARAATSPLDLTVSAPNHYHTESQVEISVVAATL</sequence>
<organism evidence="2 3">
    <name type="scientific">Jaapia argillacea MUCL 33604</name>
    <dbReference type="NCBI Taxonomy" id="933084"/>
    <lineage>
        <taxon>Eukaryota</taxon>
        <taxon>Fungi</taxon>
        <taxon>Dikarya</taxon>
        <taxon>Basidiomycota</taxon>
        <taxon>Agaricomycotina</taxon>
        <taxon>Agaricomycetes</taxon>
        <taxon>Agaricomycetidae</taxon>
        <taxon>Jaapiales</taxon>
        <taxon>Jaapiaceae</taxon>
        <taxon>Jaapia</taxon>
    </lineage>
</organism>
<dbReference type="InParanoid" id="A0A067Q1C6"/>
<keyword evidence="3" id="KW-1185">Reference proteome</keyword>
<evidence type="ECO:0000313" key="2">
    <source>
        <dbReference type="EMBL" id="KDQ57307.1"/>
    </source>
</evidence>
<evidence type="ECO:0000313" key="3">
    <source>
        <dbReference type="Proteomes" id="UP000027265"/>
    </source>
</evidence>
<dbReference type="OrthoDB" id="3365698at2759"/>
<dbReference type="STRING" id="933084.A0A067Q1C6"/>
<gene>
    <name evidence="2" type="ORF">JAAARDRAFT_194458</name>
</gene>
<evidence type="ECO:0000256" key="1">
    <source>
        <dbReference type="SAM" id="Coils"/>
    </source>
</evidence>
<dbReference type="HOGENOM" id="CLU_018544_3_0_1"/>
<dbReference type="Proteomes" id="UP000027265">
    <property type="component" value="Unassembled WGS sequence"/>
</dbReference>
<dbReference type="EMBL" id="KL197720">
    <property type="protein sequence ID" value="KDQ57307.1"/>
    <property type="molecule type" value="Genomic_DNA"/>
</dbReference>
<keyword evidence="1" id="KW-0175">Coiled coil</keyword>
<accession>A0A067Q1C6</accession>
<name>A0A067Q1C6_9AGAM</name>
<feature type="coiled-coil region" evidence="1">
    <location>
        <begin position="58"/>
        <end position="85"/>
    </location>
</feature>
<dbReference type="AlphaFoldDB" id="A0A067Q1C6"/>
<dbReference type="Gene3D" id="1.20.1280.50">
    <property type="match status" value="1"/>
</dbReference>
<proteinExistence type="predicted"/>
<reference evidence="3" key="1">
    <citation type="journal article" date="2014" name="Proc. Natl. Acad. Sci. U.S.A.">
        <title>Extensive sampling of basidiomycete genomes demonstrates inadequacy of the white-rot/brown-rot paradigm for wood decay fungi.</title>
        <authorList>
            <person name="Riley R."/>
            <person name="Salamov A.A."/>
            <person name="Brown D.W."/>
            <person name="Nagy L.G."/>
            <person name="Floudas D."/>
            <person name="Held B.W."/>
            <person name="Levasseur A."/>
            <person name="Lombard V."/>
            <person name="Morin E."/>
            <person name="Otillar R."/>
            <person name="Lindquist E.A."/>
            <person name="Sun H."/>
            <person name="LaButti K.M."/>
            <person name="Schmutz J."/>
            <person name="Jabbour D."/>
            <person name="Luo H."/>
            <person name="Baker S.E."/>
            <person name="Pisabarro A.G."/>
            <person name="Walton J.D."/>
            <person name="Blanchette R.A."/>
            <person name="Henrissat B."/>
            <person name="Martin F."/>
            <person name="Cullen D."/>
            <person name="Hibbett D.S."/>
            <person name="Grigoriev I.V."/>
        </authorList>
    </citation>
    <scope>NUCLEOTIDE SEQUENCE [LARGE SCALE GENOMIC DNA]</scope>
    <source>
        <strain evidence="3">MUCL 33604</strain>
    </source>
</reference>
<protein>
    <submittedName>
        <fullName evidence="2">Uncharacterized protein</fullName>
    </submittedName>
</protein>